<accession>A0ABW1S7J4</accession>
<gene>
    <name evidence="9" type="primary">gcvT</name>
    <name evidence="9" type="ORF">ACFQDM_04010</name>
</gene>
<feature type="domain" description="Aminomethyltransferase C-terminal" evidence="8">
    <location>
        <begin position="300"/>
        <end position="376"/>
    </location>
</feature>
<dbReference type="InterPro" id="IPR029043">
    <property type="entry name" value="GcvT/YgfZ_C"/>
</dbReference>
<organism evidence="9 10">
    <name type="scientific">Ponticaulis profundi</name>
    <dbReference type="NCBI Taxonomy" id="2665222"/>
    <lineage>
        <taxon>Bacteria</taxon>
        <taxon>Pseudomonadati</taxon>
        <taxon>Pseudomonadota</taxon>
        <taxon>Alphaproteobacteria</taxon>
        <taxon>Hyphomonadales</taxon>
        <taxon>Hyphomonadaceae</taxon>
        <taxon>Ponticaulis</taxon>
    </lineage>
</organism>
<reference evidence="10" key="1">
    <citation type="journal article" date="2019" name="Int. J. Syst. Evol. Microbiol.">
        <title>The Global Catalogue of Microorganisms (GCM) 10K type strain sequencing project: providing services to taxonomists for standard genome sequencing and annotation.</title>
        <authorList>
            <consortium name="The Broad Institute Genomics Platform"/>
            <consortium name="The Broad Institute Genome Sequencing Center for Infectious Disease"/>
            <person name="Wu L."/>
            <person name="Ma J."/>
        </authorList>
    </citation>
    <scope>NUCLEOTIDE SEQUENCE [LARGE SCALE GENOMIC DNA]</scope>
    <source>
        <strain evidence="10">CGMCC-1.15741</strain>
    </source>
</reference>
<evidence type="ECO:0000256" key="2">
    <source>
        <dbReference type="ARBA" id="ARBA00012616"/>
    </source>
</evidence>
<dbReference type="NCBIfam" id="NF001567">
    <property type="entry name" value="PRK00389.1"/>
    <property type="match status" value="1"/>
</dbReference>
<protein>
    <recommendedName>
        <fullName evidence="2">aminomethyltransferase</fullName>
        <ecNumber evidence="2">2.1.2.10</ecNumber>
    </recommendedName>
    <alternativeName>
        <fullName evidence="5">Glycine cleavage system T protein</fullName>
    </alternativeName>
</protein>
<dbReference type="PANTHER" id="PTHR43757:SF2">
    <property type="entry name" value="AMINOMETHYLTRANSFERASE, MITOCHONDRIAL"/>
    <property type="match status" value="1"/>
</dbReference>
<keyword evidence="10" id="KW-1185">Reference proteome</keyword>
<evidence type="ECO:0000256" key="1">
    <source>
        <dbReference type="ARBA" id="ARBA00008609"/>
    </source>
</evidence>
<proteinExistence type="inferred from homology"/>
<evidence type="ECO:0000256" key="3">
    <source>
        <dbReference type="ARBA" id="ARBA00022576"/>
    </source>
</evidence>
<keyword evidence="3" id="KW-0032">Aminotransferase</keyword>
<dbReference type="Gene3D" id="3.30.70.1400">
    <property type="entry name" value="Aminomethyltransferase beta-barrel domains"/>
    <property type="match status" value="1"/>
</dbReference>
<keyword evidence="4 9" id="KW-0808">Transferase</keyword>
<comment type="similarity">
    <text evidence="1">Belongs to the GcvT family.</text>
</comment>
<evidence type="ECO:0000313" key="10">
    <source>
        <dbReference type="Proteomes" id="UP001596303"/>
    </source>
</evidence>
<dbReference type="Gene3D" id="3.30.1360.120">
    <property type="entry name" value="Probable tRNA modification gtpase trme, domain 1"/>
    <property type="match status" value="1"/>
</dbReference>
<dbReference type="InterPro" id="IPR006222">
    <property type="entry name" value="GCVT_N"/>
</dbReference>
<feature type="domain" description="GCVT N-terminal" evidence="7">
    <location>
        <begin position="13"/>
        <end position="276"/>
    </location>
</feature>
<evidence type="ECO:0000259" key="8">
    <source>
        <dbReference type="Pfam" id="PF08669"/>
    </source>
</evidence>
<dbReference type="InterPro" id="IPR027266">
    <property type="entry name" value="TrmE/GcvT-like"/>
</dbReference>
<dbReference type="PANTHER" id="PTHR43757">
    <property type="entry name" value="AMINOMETHYLTRANSFERASE"/>
    <property type="match status" value="1"/>
</dbReference>
<comment type="caution">
    <text evidence="9">The sequence shown here is derived from an EMBL/GenBank/DDBJ whole genome shotgun (WGS) entry which is preliminary data.</text>
</comment>
<evidence type="ECO:0000256" key="5">
    <source>
        <dbReference type="ARBA" id="ARBA00031395"/>
    </source>
</evidence>
<dbReference type="SUPFAM" id="SSF103025">
    <property type="entry name" value="Folate-binding domain"/>
    <property type="match status" value="1"/>
</dbReference>
<comment type="catalytic activity">
    <reaction evidence="6">
        <text>N(6)-[(R)-S(8)-aminomethyldihydrolipoyl]-L-lysyl-[protein] + (6S)-5,6,7,8-tetrahydrofolate = N(6)-[(R)-dihydrolipoyl]-L-lysyl-[protein] + (6R)-5,10-methylene-5,6,7,8-tetrahydrofolate + NH4(+)</text>
        <dbReference type="Rhea" id="RHEA:16945"/>
        <dbReference type="Rhea" id="RHEA-COMP:10475"/>
        <dbReference type="Rhea" id="RHEA-COMP:10492"/>
        <dbReference type="ChEBI" id="CHEBI:15636"/>
        <dbReference type="ChEBI" id="CHEBI:28938"/>
        <dbReference type="ChEBI" id="CHEBI:57453"/>
        <dbReference type="ChEBI" id="CHEBI:83100"/>
        <dbReference type="ChEBI" id="CHEBI:83143"/>
        <dbReference type="EC" id="2.1.2.10"/>
    </reaction>
</comment>
<dbReference type="InterPro" id="IPR028896">
    <property type="entry name" value="GcvT/YgfZ/DmdA"/>
</dbReference>
<evidence type="ECO:0000259" key="7">
    <source>
        <dbReference type="Pfam" id="PF01571"/>
    </source>
</evidence>
<dbReference type="NCBIfam" id="TIGR00528">
    <property type="entry name" value="gcvT"/>
    <property type="match status" value="1"/>
</dbReference>
<evidence type="ECO:0000313" key="9">
    <source>
        <dbReference type="EMBL" id="MFC6197226.1"/>
    </source>
</evidence>
<dbReference type="InterPro" id="IPR006223">
    <property type="entry name" value="GcvT"/>
</dbReference>
<dbReference type="InterPro" id="IPR013977">
    <property type="entry name" value="GcvT_C"/>
</dbReference>
<evidence type="ECO:0000256" key="4">
    <source>
        <dbReference type="ARBA" id="ARBA00022679"/>
    </source>
</evidence>
<dbReference type="Pfam" id="PF01571">
    <property type="entry name" value="GCV_T"/>
    <property type="match status" value="1"/>
</dbReference>
<evidence type="ECO:0000256" key="6">
    <source>
        <dbReference type="ARBA" id="ARBA00047665"/>
    </source>
</evidence>
<name>A0ABW1S7J4_9PROT</name>
<dbReference type="Gene3D" id="4.10.1250.10">
    <property type="entry name" value="Aminomethyltransferase fragment"/>
    <property type="match status" value="1"/>
</dbReference>
<dbReference type="Proteomes" id="UP001596303">
    <property type="component" value="Unassembled WGS sequence"/>
</dbReference>
<dbReference type="Pfam" id="PF08669">
    <property type="entry name" value="GCV_T_C"/>
    <property type="match status" value="1"/>
</dbReference>
<dbReference type="Gene3D" id="2.40.30.110">
    <property type="entry name" value="Aminomethyltransferase beta-barrel domains"/>
    <property type="match status" value="1"/>
</dbReference>
<dbReference type="GO" id="GO:0004047">
    <property type="term" value="F:aminomethyltransferase activity"/>
    <property type="evidence" value="ECO:0007669"/>
    <property type="project" value="UniProtKB-EC"/>
</dbReference>
<dbReference type="NCBIfam" id="NF010093">
    <property type="entry name" value="PRK13579.1"/>
    <property type="match status" value="1"/>
</dbReference>
<sequence length="382" mass="41662">MTEPNGPLHKTPLFELHQTLGAKMVGFAGYDMPIQFEGVKAEHLWTRESCGLFDVSHMGPCFLTLAGGPRNDPDAHIEIAKLIEMLVPSDIQGLKPGQARLTVLLNDEGGILDDLIITRPAEGDEQGRLYIVVNGAMKAQDWDIMREKLSPHAELERADDRILIAVQGPKAEAVISDHFPKAAELGFMEGQRMFLNDAPVMVSRCGYTGEDGYELLLPSDGVAFVAELLADERVKPIGLGARDSLRLEAGLCLYGHDMDASRTPVEASLTWVIQKNRRERADFPGAEIILDQIANGAPVKRVGIQPLDRAPAREGTEIFVGDEKVGEITSGGFGPTTETPVAMGYVAREHAKAGTELTLMVRGKPRAAKVAKLPFVPHNYKR</sequence>
<dbReference type="EMBL" id="JBHSSW010000004">
    <property type="protein sequence ID" value="MFC6197226.1"/>
    <property type="molecule type" value="Genomic_DNA"/>
</dbReference>
<dbReference type="SUPFAM" id="SSF101790">
    <property type="entry name" value="Aminomethyltransferase beta-barrel domain"/>
    <property type="match status" value="1"/>
</dbReference>
<dbReference type="EC" id="2.1.2.10" evidence="2"/>
<dbReference type="PIRSF" id="PIRSF006487">
    <property type="entry name" value="GcvT"/>
    <property type="match status" value="1"/>
</dbReference>
<dbReference type="RefSeq" id="WP_377375808.1">
    <property type="nucleotide sequence ID" value="NZ_JBHSSW010000004.1"/>
</dbReference>